<keyword evidence="20" id="KW-1185">Reference proteome</keyword>
<dbReference type="GO" id="GO:0006432">
    <property type="term" value="P:phenylalanyl-tRNA aminoacylation"/>
    <property type="evidence" value="ECO:0007669"/>
    <property type="project" value="UniProtKB-UniRule"/>
</dbReference>
<dbReference type="GO" id="GO:0000049">
    <property type="term" value="F:tRNA binding"/>
    <property type="evidence" value="ECO:0007669"/>
    <property type="project" value="UniProtKB-UniRule"/>
</dbReference>
<evidence type="ECO:0000256" key="9">
    <source>
        <dbReference type="ARBA" id="ARBA00022840"/>
    </source>
</evidence>
<dbReference type="NCBIfam" id="TIGR00472">
    <property type="entry name" value="pheT_bact"/>
    <property type="match status" value="1"/>
</dbReference>
<keyword evidence="8 15" id="KW-0547">Nucleotide-binding</keyword>
<accession>A0A449A4P7</accession>
<dbReference type="Gene3D" id="3.50.40.10">
    <property type="entry name" value="Phenylalanyl-trna Synthetase, Chain B, domain 3"/>
    <property type="match status" value="1"/>
</dbReference>
<comment type="subcellular location">
    <subcellularLocation>
        <location evidence="1 15">Cytoplasm</location>
    </subcellularLocation>
</comment>
<evidence type="ECO:0000313" key="19">
    <source>
        <dbReference type="EMBL" id="VEU59143.1"/>
    </source>
</evidence>
<dbReference type="Pfam" id="PF01588">
    <property type="entry name" value="tRNA_bind"/>
    <property type="match status" value="1"/>
</dbReference>
<evidence type="ECO:0000256" key="14">
    <source>
        <dbReference type="ARBA" id="ARBA00049255"/>
    </source>
</evidence>
<keyword evidence="4 15" id="KW-0963">Cytoplasm</keyword>
<evidence type="ECO:0000259" key="17">
    <source>
        <dbReference type="PROSITE" id="PS50886"/>
    </source>
</evidence>
<keyword evidence="9 15" id="KW-0067">ATP-binding</keyword>
<dbReference type="InterPro" id="IPR005146">
    <property type="entry name" value="B3/B4_tRNA-bd"/>
</dbReference>
<dbReference type="OrthoDB" id="9805455at2"/>
<evidence type="ECO:0000256" key="8">
    <source>
        <dbReference type="ARBA" id="ARBA00022741"/>
    </source>
</evidence>
<keyword evidence="5 16" id="KW-0820">tRNA-binding</keyword>
<evidence type="ECO:0000256" key="11">
    <source>
        <dbReference type="ARBA" id="ARBA00022884"/>
    </source>
</evidence>
<dbReference type="InterPro" id="IPR004532">
    <property type="entry name" value="Phe-tRNA-ligase_IIc_bsu_bact"/>
</dbReference>
<dbReference type="PROSITE" id="PS50886">
    <property type="entry name" value="TRBD"/>
    <property type="match status" value="1"/>
</dbReference>
<evidence type="ECO:0000259" key="18">
    <source>
        <dbReference type="PROSITE" id="PS51483"/>
    </source>
</evidence>
<evidence type="ECO:0000256" key="15">
    <source>
        <dbReference type="HAMAP-Rule" id="MF_00283"/>
    </source>
</evidence>
<feature type="binding site" evidence="15">
    <location>
        <position position="449"/>
    </location>
    <ligand>
        <name>Mg(2+)</name>
        <dbReference type="ChEBI" id="CHEBI:18420"/>
        <note>shared with alpha subunit</note>
    </ligand>
</feature>
<dbReference type="InterPro" id="IPR045060">
    <property type="entry name" value="Phe-tRNA-ligase_IIc_bsu"/>
</dbReference>
<evidence type="ECO:0000256" key="5">
    <source>
        <dbReference type="ARBA" id="ARBA00022555"/>
    </source>
</evidence>
<dbReference type="InterPro" id="IPR002547">
    <property type="entry name" value="tRNA-bd_dom"/>
</dbReference>
<feature type="binding site" evidence="15">
    <location>
        <position position="446"/>
    </location>
    <ligand>
        <name>Mg(2+)</name>
        <dbReference type="ChEBI" id="CHEBI:18420"/>
        <note>shared with alpha subunit</note>
    </ligand>
</feature>
<dbReference type="HAMAP" id="MF_00283">
    <property type="entry name" value="Phe_tRNA_synth_beta1"/>
    <property type="match status" value="1"/>
</dbReference>
<evidence type="ECO:0000256" key="16">
    <source>
        <dbReference type="PROSITE-ProRule" id="PRU00209"/>
    </source>
</evidence>
<dbReference type="SUPFAM" id="SSF55681">
    <property type="entry name" value="Class II aaRS and biotin synthetases"/>
    <property type="match status" value="1"/>
</dbReference>
<sequence>MIFSFKKLKQMANLESQIQIKNVVDAINSIGFEVEEYWKFNEIEGIKFGHIIKTYKNPNADKLTVCEIEFNDKTRIIQTNATNVKANDYIMAFVPGSKSKNIIFTEKELKGIISEGMLVSLDELGFDKNLVWKKFENGIFTFDKVDLNLDPLDYFDLDDYLINVTILSNRPDANSYYIMARELAAFFHSTFKEIEFQNPNLKTTFEFQNNLGVLTGIEAKVDKKFKLTINDSFLILKSNIKLISPYIDLSNLIFLLSGMPNHAYNKKMINSPLKAKLFSQTTKVLGGKEINFDNSLGIVDGNKNIVSIAGIIGIEKYSLNDDSENLIFEIGKFPIKNIRDTQKQLKLETNSFKQSSKNISFGTMELGHKYLSNYLSIFSEPINLKKPENKTLFFDKDKINKIAGFNITNSLDFTKVKKSLEILGFIFKNDKIIIPNYRNDVENINDIIEEILRFYGYSKIKELQPKNQTFSIQSLDTLKEEVAANGFHEVRSYTLTSFEKNIFNPFDFKDNLTLKTFVSKEREQIRNSLSISLEEIIEYNQKRKINDISIFEIGMVNSWNKVLCLASTTKNFNDLKQIILNLFNSDFTFERTNNEIFHNNVSAFILKDNVKIGWIGKISPFISKTNAFYAEINIEKAKNYIVNEFQNYDNLPLKIRDLTFELQEKESISSKIKTLNNELDNIYNIKIKDIFIQDNIKKVTIQIVCDEKTSKKIDLKYNS</sequence>
<evidence type="ECO:0000256" key="6">
    <source>
        <dbReference type="ARBA" id="ARBA00022598"/>
    </source>
</evidence>
<evidence type="ECO:0000256" key="4">
    <source>
        <dbReference type="ARBA" id="ARBA00022490"/>
    </source>
</evidence>
<feature type="binding site" evidence="15">
    <location>
        <position position="450"/>
    </location>
    <ligand>
        <name>Mg(2+)</name>
        <dbReference type="ChEBI" id="CHEBI:18420"/>
        <note>shared with alpha subunit</note>
    </ligand>
</feature>
<evidence type="ECO:0000313" key="20">
    <source>
        <dbReference type="Proteomes" id="UP000289440"/>
    </source>
</evidence>
<dbReference type="SMART" id="SM00874">
    <property type="entry name" value="B5"/>
    <property type="match status" value="1"/>
</dbReference>
<dbReference type="GO" id="GO:0009328">
    <property type="term" value="C:phenylalanine-tRNA ligase complex"/>
    <property type="evidence" value="ECO:0007669"/>
    <property type="project" value="TreeGrafter"/>
</dbReference>
<dbReference type="Pfam" id="PF17759">
    <property type="entry name" value="tRNA_synthFbeta"/>
    <property type="match status" value="1"/>
</dbReference>
<dbReference type="SMART" id="SM00873">
    <property type="entry name" value="B3_4"/>
    <property type="match status" value="1"/>
</dbReference>
<dbReference type="KEGG" id="mnu:NCTC10166_00098"/>
<keyword evidence="10 15" id="KW-0460">Magnesium</keyword>
<comment type="subunit">
    <text evidence="3 15">Tetramer of two alpha and two beta subunits.</text>
</comment>
<dbReference type="GO" id="GO:0005524">
    <property type="term" value="F:ATP binding"/>
    <property type="evidence" value="ECO:0007669"/>
    <property type="project" value="UniProtKB-UniRule"/>
</dbReference>
<dbReference type="InterPro" id="IPR033714">
    <property type="entry name" value="tRNA_bind_bactPheRS"/>
</dbReference>
<dbReference type="InterPro" id="IPR041616">
    <property type="entry name" value="PheRS_beta_core"/>
</dbReference>
<dbReference type="InterPro" id="IPR009061">
    <property type="entry name" value="DNA-bd_dom_put_sf"/>
</dbReference>
<dbReference type="Proteomes" id="UP000289440">
    <property type="component" value="Chromosome"/>
</dbReference>
<name>A0A449A4P7_9BACT</name>
<dbReference type="Pfam" id="PF03483">
    <property type="entry name" value="B3_4"/>
    <property type="match status" value="1"/>
</dbReference>
<dbReference type="SUPFAM" id="SSF56037">
    <property type="entry name" value="PheT/TilS domain"/>
    <property type="match status" value="1"/>
</dbReference>
<evidence type="ECO:0000256" key="2">
    <source>
        <dbReference type="ARBA" id="ARBA00008653"/>
    </source>
</evidence>
<dbReference type="PROSITE" id="PS51483">
    <property type="entry name" value="B5"/>
    <property type="match status" value="1"/>
</dbReference>
<dbReference type="Gene3D" id="3.30.56.10">
    <property type="match status" value="2"/>
</dbReference>
<proteinExistence type="inferred from homology"/>
<dbReference type="InterPro" id="IPR005147">
    <property type="entry name" value="tRNA_synthase_B5-dom"/>
</dbReference>
<feature type="domain" description="B5" evidence="18">
    <location>
        <begin position="387"/>
        <end position="462"/>
    </location>
</feature>
<protein>
    <recommendedName>
        <fullName evidence="15">Phenylalanine--tRNA ligase beta subunit</fullName>
        <ecNumber evidence="15">6.1.1.20</ecNumber>
    </recommendedName>
    <alternativeName>
        <fullName evidence="15">Phenylalanyl-tRNA synthetase beta subunit</fullName>
        <shortName evidence="15">PheRS</shortName>
    </alternativeName>
</protein>
<dbReference type="AlphaFoldDB" id="A0A449A4P7"/>
<dbReference type="EC" id="6.1.1.20" evidence="15"/>
<keyword evidence="13 15" id="KW-0030">Aminoacyl-tRNA synthetase</keyword>
<evidence type="ECO:0000256" key="1">
    <source>
        <dbReference type="ARBA" id="ARBA00004496"/>
    </source>
</evidence>
<dbReference type="NCBIfam" id="NF001882">
    <property type="entry name" value="PRK00629.5-4"/>
    <property type="match status" value="1"/>
</dbReference>
<evidence type="ECO:0000256" key="7">
    <source>
        <dbReference type="ARBA" id="ARBA00022723"/>
    </source>
</evidence>
<evidence type="ECO:0000256" key="10">
    <source>
        <dbReference type="ARBA" id="ARBA00022842"/>
    </source>
</evidence>
<keyword evidence="11 16" id="KW-0694">RNA-binding</keyword>
<dbReference type="InterPro" id="IPR045864">
    <property type="entry name" value="aa-tRNA-synth_II/BPL/LPL"/>
</dbReference>
<evidence type="ECO:0000256" key="3">
    <source>
        <dbReference type="ARBA" id="ARBA00011209"/>
    </source>
</evidence>
<dbReference type="PANTHER" id="PTHR10947:SF0">
    <property type="entry name" value="PHENYLALANINE--TRNA LIGASE BETA SUBUNIT"/>
    <property type="match status" value="1"/>
</dbReference>
<dbReference type="InterPro" id="IPR020825">
    <property type="entry name" value="Phe-tRNA_synthase-like_B3/B4"/>
</dbReference>
<dbReference type="InterPro" id="IPR012340">
    <property type="entry name" value="NA-bd_OB-fold"/>
</dbReference>
<dbReference type="Gene3D" id="3.30.930.10">
    <property type="entry name" value="Bira Bifunctional Protein, Domain 2"/>
    <property type="match status" value="1"/>
</dbReference>
<dbReference type="SUPFAM" id="SSF46955">
    <property type="entry name" value="Putative DNA-binding domain"/>
    <property type="match status" value="1"/>
</dbReference>
<dbReference type="Gene3D" id="2.40.50.140">
    <property type="entry name" value="Nucleic acid-binding proteins"/>
    <property type="match status" value="1"/>
</dbReference>
<keyword evidence="7 15" id="KW-0479">Metal-binding</keyword>
<dbReference type="GO" id="GO:0000287">
    <property type="term" value="F:magnesium ion binding"/>
    <property type="evidence" value="ECO:0007669"/>
    <property type="project" value="UniProtKB-UniRule"/>
</dbReference>
<feature type="binding site" evidence="15">
    <location>
        <position position="440"/>
    </location>
    <ligand>
        <name>Mg(2+)</name>
        <dbReference type="ChEBI" id="CHEBI:18420"/>
        <note>shared with alpha subunit</note>
    </ligand>
</feature>
<organism evidence="19 20">
    <name type="scientific">Mesomycoplasma neurolyticum</name>
    <dbReference type="NCBI Taxonomy" id="2120"/>
    <lineage>
        <taxon>Bacteria</taxon>
        <taxon>Bacillati</taxon>
        <taxon>Mycoplasmatota</taxon>
        <taxon>Mycoplasmoidales</taxon>
        <taxon>Metamycoplasmataceae</taxon>
        <taxon>Mesomycoplasma</taxon>
    </lineage>
</organism>
<keyword evidence="6 15" id="KW-0436">Ligase</keyword>
<dbReference type="EMBL" id="LR214951">
    <property type="protein sequence ID" value="VEU59143.1"/>
    <property type="molecule type" value="Genomic_DNA"/>
</dbReference>
<keyword evidence="12 15" id="KW-0648">Protein biosynthesis</keyword>
<gene>
    <name evidence="15 19" type="primary">pheT</name>
    <name evidence="19" type="ORF">NCTC10166_00098</name>
</gene>
<evidence type="ECO:0000256" key="12">
    <source>
        <dbReference type="ARBA" id="ARBA00022917"/>
    </source>
</evidence>
<dbReference type="SUPFAM" id="SSF50249">
    <property type="entry name" value="Nucleic acid-binding proteins"/>
    <property type="match status" value="1"/>
</dbReference>
<reference evidence="19 20" key="1">
    <citation type="submission" date="2019-01" db="EMBL/GenBank/DDBJ databases">
        <authorList>
            <consortium name="Pathogen Informatics"/>
        </authorList>
    </citation>
    <scope>NUCLEOTIDE SEQUENCE [LARGE SCALE GENOMIC DNA]</scope>
    <source>
        <strain evidence="19 20">NCTC10166</strain>
    </source>
</reference>
<dbReference type="RefSeq" id="WP_129719545.1">
    <property type="nucleotide sequence ID" value="NZ_LR214951.1"/>
</dbReference>
<dbReference type="Pfam" id="PF03484">
    <property type="entry name" value="B5"/>
    <property type="match status" value="1"/>
</dbReference>
<dbReference type="GO" id="GO:0004826">
    <property type="term" value="F:phenylalanine-tRNA ligase activity"/>
    <property type="evidence" value="ECO:0007669"/>
    <property type="project" value="UniProtKB-UniRule"/>
</dbReference>
<evidence type="ECO:0000256" key="13">
    <source>
        <dbReference type="ARBA" id="ARBA00023146"/>
    </source>
</evidence>
<dbReference type="PANTHER" id="PTHR10947">
    <property type="entry name" value="PHENYLALANYL-TRNA SYNTHETASE BETA CHAIN AND LEUCINE-RICH REPEAT-CONTAINING PROTEIN 47"/>
    <property type="match status" value="1"/>
</dbReference>
<dbReference type="CDD" id="cd02796">
    <property type="entry name" value="tRNA_bind_bactPheRS"/>
    <property type="match status" value="1"/>
</dbReference>
<comment type="similarity">
    <text evidence="2 15">Belongs to the phenylalanyl-tRNA synthetase beta subunit family. Type 1 subfamily.</text>
</comment>
<feature type="domain" description="TRNA-binding" evidence="17">
    <location>
        <begin position="40"/>
        <end position="153"/>
    </location>
</feature>
<comment type="catalytic activity">
    <reaction evidence="14 15">
        <text>tRNA(Phe) + L-phenylalanine + ATP = L-phenylalanyl-tRNA(Phe) + AMP + diphosphate + H(+)</text>
        <dbReference type="Rhea" id="RHEA:19413"/>
        <dbReference type="Rhea" id="RHEA-COMP:9668"/>
        <dbReference type="Rhea" id="RHEA-COMP:9699"/>
        <dbReference type="ChEBI" id="CHEBI:15378"/>
        <dbReference type="ChEBI" id="CHEBI:30616"/>
        <dbReference type="ChEBI" id="CHEBI:33019"/>
        <dbReference type="ChEBI" id="CHEBI:58095"/>
        <dbReference type="ChEBI" id="CHEBI:78442"/>
        <dbReference type="ChEBI" id="CHEBI:78531"/>
        <dbReference type="ChEBI" id="CHEBI:456215"/>
        <dbReference type="EC" id="6.1.1.20"/>
    </reaction>
</comment>
<comment type="cofactor">
    <cofactor evidence="15">
        <name>Mg(2+)</name>
        <dbReference type="ChEBI" id="CHEBI:18420"/>
    </cofactor>
    <text evidence="15">Binds 2 magnesium ions per tetramer.</text>
</comment>